<evidence type="ECO:0000259" key="1">
    <source>
        <dbReference type="Pfam" id="PF03527"/>
    </source>
</evidence>
<accession>A0A1H3ULQ7</accession>
<organism evidence="2 3">
    <name type="scientific">Delftia lacustris</name>
    <dbReference type="NCBI Taxonomy" id="558537"/>
    <lineage>
        <taxon>Bacteria</taxon>
        <taxon>Pseudomonadati</taxon>
        <taxon>Pseudomonadota</taxon>
        <taxon>Betaproteobacteria</taxon>
        <taxon>Burkholderiales</taxon>
        <taxon>Comamonadaceae</taxon>
        <taxon>Delftia</taxon>
    </lineage>
</organism>
<dbReference type="EMBL" id="FNPE01000066">
    <property type="protein sequence ID" value="SDZ63287.1"/>
    <property type="molecule type" value="Genomic_DNA"/>
</dbReference>
<dbReference type="RefSeq" id="WP_143044742.1">
    <property type="nucleotide sequence ID" value="NZ_FNPE01000066.1"/>
</dbReference>
<proteinExistence type="predicted"/>
<reference evidence="2 3" key="1">
    <citation type="submission" date="2016-10" db="EMBL/GenBank/DDBJ databases">
        <authorList>
            <person name="de Groot N.N."/>
        </authorList>
    </citation>
    <scope>NUCLEOTIDE SEQUENCE [LARGE SCALE GENOMIC DNA]</scope>
    <source>
        <strain evidence="2 3">LMG 24775</strain>
    </source>
</reference>
<feature type="non-terminal residue" evidence="2">
    <location>
        <position position="1"/>
    </location>
</feature>
<protein>
    <submittedName>
        <fullName evidence="2">RHS repeat-associated core domain-containing protein</fullName>
    </submittedName>
</protein>
<dbReference type="Proteomes" id="UP000183417">
    <property type="component" value="Unassembled WGS sequence"/>
</dbReference>
<dbReference type="InterPro" id="IPR022385">
    <property type="entry name" value="Rhs_assc_core"/>
</dbReference>
<name>A0A1H3ULQ7_9BURK</name>
<gene>
    <name evidence="2" type="ORF">SAMN05421547_1662</name>
</gene>
<dbReference type="Pfam" id="PF03527">
    <property type="entry name" value="RHS"/>
    <property type="match status" value="1"/>
</dbReference>
<dbReference type="PRINTS" id="PR00394">
    <property type="entry name" value="RHSPROTEIN"/>
</dbReference>
<dbReference type="PANTHER" id="PTHR32305:SF15">
    <property type="entry name" value="PROTEIN RHSA-RELATED"/>
    <property type="match status" value="1"/>
</dbReference>
<evidence type="ECO:0000313" key="2">
    <source>
        <dbReference type="EMBL" id="SDZ63287.1"/>
    </source>
</evidence>
<sequence>GDPQDEPHLLVQAITAGLPDPDDPNHAPALALMQTMLDAMPRDMQQDAARHLRHTLEHGLPPGAQAMLGEQADSTARLLTGMQTQLQKQEKEQHALIAIHLYHCDHLGTPMALTDQRGLVAWAAKLDPWGNVLQEYNPQGIHQAIRLPGQHHDRETGLYYNRHRYYDPVVGSYINQDLIGLNGGTNISVYAPGPLQWIDPLGLVRWADAVNNGLGILGNAGGAIVGGALLAAPEPTLVTKVAGSAVLSKSVYGFGASWYGFTRALSDDPSYDIPSDQSSLPRALVCAAGCNDAGRGVADVMDLSLDLAVGKIPVNNKIKLPIKWGMDVDPPWKQPVSSMFTPRQNTALDVLQGATAAQSMMNSGSSICKK</sequence>
<dbReference type="AlphaFoldDB" id="A0A1H3ULQ7"/>
<dbReference type="NCBIfam" id="TIGR03696">
    <property type="entry name" value="Rhs_assc_core"/>
    <property type="match status" value="1"/>
</dbReference>
<feature type="domain" description="RHS protein conserved region" evidence="1">
    <location>
        <begin position="99"/>
        <end position="135"/>
    </location>
</feature>
<dbReference type="InterPro" id="IPR001826">
    <property type="entry name" value="RHS"/>
</dbReference>
<dbReference type="PANTHER" id="PTHR32305">
    <property type="match status" value="1"/>
</dbReference>
<dbReference type="InterPro" id="IPR050708">
    <property type="entry name" value="T6SS_VgrG/RHS"/>
</dbReference>
<evidence type="ECO:0000313" key="3">
    <source>
        <dbReference type="Proteomes" id="UP000183417"/>
    </source>
</evidence>
<dbReference type="Gene3D" id="2.180.10.10">
    <property type="entry name" value="RHS repeat-associated core"/>
    <property type="match status" value="1"/>
</dbReference>